<sequence>MWRTCFEKGGSSSPTRLGRLTILPRVPLPRVDDILDALQGASVYSTLALTSGYHQMRLKQNSRSLTAFQADGELFHTECIALGGAVCKPPKVHLAQSAITFLGHRISGSTITLDPAKPAAMQEQQAPRNRHDFQRFLSRCGYYRRFLPAYAELVQPLSELLKKSNSWRWGALHTTTFERVKEMLQRSPVLRLPDFTRQFFVTKDASDIAAGGVLSQIHPTGEHPVAYLSRKLSDTERRWPAHEKELFAIKFCLEKWRPYLLGSMFTVYTDSIACKWFFTKKQSSPKLLRWFDLFGQFTFEVHHRVGRTNVVADILSRPIQSSAVLVTEPDPAFATRIKEL</sequence>
<evidence type="ECO:0000259" key="2">
    <source>
        <dbReference type="Pfam" id="PF17919"/>
    </source>
</evidence>
<proteinExistence type="predicted"/>
<keyword evidence="1" id="KW-0511">Multifunctional enzyme</keyword>
<dbReference type="FunFam" id="3.10.20.370:FF:000001">
    <property type="entry name" value="Retrovirus-related Pol polyprotein from transposon 17.6-like protein"/>
    <property type="match status" value="1"/>
</dbReference>
<dbReference type="Gene3D" id="3.10.10.10">
    <property type="entry name" value="HIV Type 1 Reverse Transcriptase, subunit A, domain 1"/>
    <property type="match status" value="1"/>
</dbReference>
<dbReference type="FunFam" id="3.30.70.270:FF:000020">
    <property type="entry name" value="Transposon Tf2-6 polyprotein-like Protein"/>
    <property type="match status" value="1"/>
</dbReference>
<dbReference type="InterPro" id="IPR050951">
    <property type="entry name" value="Retrovirus_Pol_polyprotein"/>
</dbReference>
<dbReference type="EMBL" id="NBNE01001312">
    <property type="protein sequence ID" value="OWZ14554.1"/>
    <property type="molecule type" value="Genomic_DNA"/>
</dbReference>
<dbReference type="GO" id="GO:0003824">
    <property type="term" value="F:catalytic activity"/>
    <property type="evidence" value="ECO:0007669"/>
    <property type="project" value="UniProtKB-KW"/>
</dbReference>
<protein>
    <submittedName>
        <fullName evidence="3">Retroelement</fullName>
    </submittedName>
</protein>
<dbReference type="InterPro" id="IPR043128">
    <property type="entry name" value="Rev_trsase/Diguanyl_cyclase"/>
</dbReference>
<dbReference type="CDD" id="cd09274">
    <property type="entry name" value="RNase_HI_RT_Ty3"/>
    <property type="match status" value="1"/>
</dbReference>
<dbReference type="OrthoDB" id="163970at2759"/>
<evidence type="ECO:0000313" key="4">
    <source>
        <dbReference type="Proteomes" id="UP000198211"/>
    </source>
</evidence>
<dbReference type="AlphaFoldDB" id="A0A225WAY5"/>
<dbReference type="STRING" id="4795.A0A225WAY5"/>
<name>A0A225WAY5_9STRA</name>
<dbReference type="Gene3D" id="3.30.70.270">
    <property type="match status" value="2"/>
</dbReference>
<comment type="caution">
    <text evidence="3">The sequence shown here is derived from an EMBL/GenBank/DDBJ whole genome shotgun (WGS) entry which is preliminary data.</text>
</comment>
<dbReference type="Gene3D" id="3.10.20.370">
    <property type="match status" value="1"/>
</dbReference>
<feature type="domain" description="Reverse transcriptase/retrotransposon-derived protein RNase H-like" evidence="2">
    <location>
        <begin position="169"/>
        <end position="267"/>
    </location>
</feature>
<keyword evidence="4" id="KW-1185">Reference proteome</keyword>
<dbReference type="SUPFAM" id="SSF56672">
    <property type="entry name" value="DNA/RNA polymerases"/>
    <property type="match status" value="1"/>
</dbReference>
<reference evidence="4" key="1">
    <citation type="submission" date="2017-03" db="EMBL/GenBank/DDBJ databases">
        <title>Phytopthora megakarya and P. palmivora, two closely related causual agents of cacao black pod achieved similar genome size and gene model numbers by different mechanisms.</title>
        <authorList>
            <person name="Ali S."/>
            <person name="Shao J."/>
            <person name="Larry D.J."/>
            <person name="Kronmiller B."/>
            <person name="Shen D."/>
            <person name="Strem M.D."/>
            <person name="Melnick R.L."/>
            <person name="Guiltinan M.J."/>
            <person name="Tyler B.M."/>
            <person name="Meinhardt L.W."/>
            <person name="Bailey B.A."/>
        </authorList>
    </citation>
    <scope>NUCLEOTIDE SEQUENCE [LARGE SCALE GENOMIC DNA]</scope>
    <source>
        <strain evidence="4">zdho120</strain>
    </source>
</reference>
<dbReference type="PANTHER" id="PTHR37984">
    <property type="entry name" value="PROTEIN CBG26694"/>
    <property type="match status" value="1"/>
</dbReference>
<organism evidence="3 4">
    <name type="scientific">Phytophthora megakarya</name>
    <dbReference type="NCBI Taxonomy" id="4795"/>
    <lineage>
        <taxon>Eukaryota</taxon>
        <taxon>Sar</taxon>
        <taxon>Stramenopiles</taxon>
        <taxon>Oomycota</taxon>
        <taxon>Peronosporomycetes</taxon>
        <taxon>Peronosporales</taxon>
        <taxon>Peronosporaceae</taxon>
        <taxon>Phytophthora</taxon>
    </lineage>
</organism>
<evidence type="ECO:0000313" key="3">
    <source>
        <dbReference type="EMBL" id="OWZ14554.1"/>
    </source>
</evidence>
<dbReference type="Proteomes" id="UP000198211">
    <property type="component" value="Unassembled WGS sequence"/>
</dbReference>
<dbReference type="InterPro" id="IPR041577">
    <property type="entry name" value="RT_RNaseH_2"/>
</dbReference>
<dbReference type="PANTHER" id="PTHR37984:SF5">
    <property type="entry name" value="PROTEIN NYNRIN-LIKE"/>
    <property type="match status" value="1"/>
</dbReference>
<dbReference type="Pfam" id="PF17919">
    <property type="entry name" value="RT_RNaseH_2"/>
    <property type="match status" value="1"/>
</dbReference>
<dbReference type="InterPro" id="IPR043502">
    <property type="entry name" value="DNA/RNA_pol_sf"/>
</dbReference>
<gene>
    <name evidence="3" type="ORF">PHMEG_00011955</name>
</gene>
<evidence type="ECO:0000256" key="1">
    <source>
        <dbReference type="ARBA" id="ARBA00023268"/>
    </source>
</evidence>
<accession>A0A225WAY5</accession>